<evidence type="ECO:0000313" key="2">
    <source>
        <dbReference type="EMBL" id="GBG59152.1"/>
    </source>
</evidence>
<protein>
    <submittedName>
        <fullName evidence="2">Uncharacterized protein</fullName>
    </submittedName>
</protein>
<name>A0A388JN67_CHABU</name>
<sequence length="217" mass="22730">MMYAANMGVHFPAGDDGCNMCTCAPSPAIGYEAMLICGTKTCPSCPVEKPATRCTHDPCLNTQCPLYPRATCSINNCGKCSASFEVDGRKVDCFKAPDPFLVASGFVDKEFKKCTMEPDGSSNCTEGICVVNSNDVPRQGICILPLQSQVCLGKDGTFYAAGLGVHFPAGDGCNFCTCEPPGGAGLPAMSEEILGGGGGREEKEEETADADSKGEEY</sequence>
<keyword evidence="3" id="KW-1185">Reference proteome</keyword>
<feature type="region of interest" description="Disordered" evidence="1">
    <location>
        <begin position="187"/>
        <end position="217"/>
    </location>
</feature>
<reference evidence="2 3" key="1">
    <citation type="journal article" date="2018" name="Cell">
        <title>The Chara Genome: Secondary Complexity and Implications for Plant Terrestrialization.</title>
        <authorList>
            <person name="Nishiyama T."/>
            <person name="Sakayama H."/>
            <person name="Vries J.D."/>
            <person name="Buschmann H."/>
            <person name="Saint-Marcoux D."/>
            <person name="Ullrich K.K."/>
            <person name="Haas F.B."/>
            <person name="Vanderstraeten L."/>
            <person name="Becker D."/>
            <person name="Lang D."/>
            <person name="Vosolsobe S."/>
            <person name="Rombauts S."/>
            <person name="Wilhelmsson P.K.I."/>
            <person name="Janitza P."/>
            <person name="Kern R."/>
            <person name="Heyl A."/>
            <person name="Rumpler F."/>
            <person name="Villalobos L.I.A.C."/>
            <person name="Clay J.M."/>
            <person name="Skokan R."/>
            <person name="Toyoda A."/>
            <person name="Suzuki Y."/>
            <person name="Kagoshima H."/>
            <person name="Schijlen E."/>
            <person name="Tajeshwar N."/>
            <person name="Catarino B."/>
            <person name="Hetherington A.J."/>
            <person name="Saltykova A."/>
            <person name="Bonnot C."/>
            <person name="Breuninger H."/>
            <person name="Symeonidi A."/>
            <person name="Radhakrishnan G.V."/>
            <person name="Van Nieuwerburgh F."/>
            <person name="Deforce D."/>
            <person name="Chang C."/>
            <person name="Karol K.G."/>
            <person name="Hedrich R."/>
            <person name="Ulvskov P."/>
            <person name="Glockner G."/>
            <person name="Delwiche C.F."/>
            <person name="Petrasek J."/>
            <person name="Van de Peer Y."/>
            <person name="Friml J."/>
            <person name="Beilby M."/>
            <person name="Dolan L."/>
            <person name="Kohara Y."/>
            <person name="Sugano S."/>
            <person name="Fujiyama A."/>
            <person name="Delaux P.-M."/>
            <person name="Quint M."/>
            <person name="TheiBen G."/>
            <person name="Hagemann M."/>
            <person name="Harholt J."/>
            <person name="Dunand C."/>
            <person name="Zachgo S."/>
            <person name="Langdale J."/>
            <person name="Maumus F."/>
            <person name="Straeten D.V.D."/>
            <person name="Gould S.B."/>
            <person name="Rensing S.A."/>
        </authorList>
    </citation>
    <scope>NUCLEOTIDE SEQUENCE [LARGE SCALE GENOMIC DNA]</scope>
    <source>
        <strain evidence="2 3">S276</strain>
    </source>
</reference>
<accession>A0A388JN67</accession>
<evidence type="ECO:0000256" key="1">
    <source>
        <dbReference type="SAM" id="MobiDB-lite"/>
    </source>
</evidence>
<dbReference type="AlphaFoldDB" id="A0A388JN67"/>
<gene>
    <name evidence="2" type="ORF">CBR_g32168</name>
</gene>
<dbReference type="Gramene" id="GBG59152">
    <property type="protein sequence ID" value="GBG59152"/>
    <property type="gene ID" value="CBR_g32168"/>
</dbReference>
<comment type="caution">
    <text evidence="2">The sequence shown here is derived from an EMBL/GenBank/DDBJ whole genome shotgun (WGS) entry which is preliminary data.</text>
</comment>
<evidence type="ECO:0000313" key="3">
    <source>
        <dbReference type="Proteomes" id="UP000265515"/>
    </source>
</evidence>
<proteinExistence type="predicted"/>
<dbReference type="EMBL" id="BFEA01000003">
    <property type="protein sequence ID" value="GBG59152.1"/>
    <property type="molecule type" value="Genomic_DNA"/>
</dbReference>
<organism evidence="2 3">
    <name type="scientific">Chara braunii</name>
    <name type="common">Braun's stonewort</name>
    <dbReference type="NCBI Taxonomy" id="69332"/>
    <lineage>
        <taxon>Eukaryota</taxon>
        <taxon>Viridiplantae</taxon>
        <taxon>Streptophyta</taxon>
        <taxon>Charophyceae</taxon>
        <taxon>Charales</taxon>
        <taxon>Characeae</taxon>
        <taxon>Chara</taxon>
    </lineage>
</organism>
<dbReference type="Proteomes" id="UP000265515">
    <property type="component" value="Unassembled WGS sequence"/>
</dbReference>
<dbReference type="OrthoDB" id="6041417at2759"/>